<sequence length="342" mass="37517">MSKHSVTIIAMLIFTAGPVSAQFETKVTGVGTTAASFLEIGVSARALGMGGAYTSVIDGPAALSYNPANIVWLQGTQVEFMHNQWFINSSHDFVGVVIPLSIYRSTIGFNYVGLNYDDQPVRTVSRPEGTGEMYSAGDYSLALTLAKALTDRFSFGLSLKYIEERIWNSRGNAGAVDMGIFYQSRLDGLQIGMSISNFGTELQLIGRDLDTTVDPDEDNENVDRIPSTFKTDAYPLPILFRAGISHKKKLGSIGSLLTTADVLHPTNTTESINLGVEFGFKDMFFVRSGYNNLFEENAENGLTLGIGIDMLLQKRWGMRFDYAYADWGMLGYTSRISLGLVF</sequence>
<accession>A0A381P2U7</accession>
<evidence type="ECO:0008006" key="2">
    <source>
        <dbReference type="Google" id="ProtNLM"/>
    </source>
</evidence>
<evidence type="ECO:0000313" key="1">
    <source>
        <dbReference type="EMBL" id="SUZ61252.1"/>
    </source>
</evidence>
<dbReference type="AlphaFoldDB" id="A0A381P2U7"/>
<name>A0A381P2U7_9ZZZZ</name>
<dbReference type="EMBL" id="UINC01000790">
    <property type="protein sequence ID" value="SUZ61252.1"/>
    <property type="molecule type" value="Genomic_DNA"/>
</dbReference>
<dbReference type="NCBIfam" id="NF033709">
    <property type="entry name" value="PorV_fam"/>
    <property type="match status" value="1"/>
</dbReference>
<dbReference type="SUPFAM" id="SSF56935">
    <property type="entry name" value="Porins"/>
    <property type="match status" value="1"/>
</dbReference>
<dbReference type="Gene3D" id="2.40.160.60">
    <property type="entry name" value="Outer membrane protein transport protein (OMPP1/FadL/TodX)"/>
    <property type="match status" value="1"/>
</dbReference>
<proteinExistence type="predicted"/>
<reference evidence="1" key="1">
    <citation type="submission" date="2018-05" db="EMBL/GenBank/DDBJ databases">
        <authorList>
            <person name="Lanie J.A."/>
            <person name="Ng W.-L."/>
            <person name="Kazmierczak K.M."/>
            <person name="Andrzejewski T.M."/>
            <person name="Davidsen T.M."/>
            <person name="Wayne K.J."/>
            <person name="Tettelin H."/>
            <person name="Glass J.I."/>
            <person name="Rusch D."/>
            <person name="Podicherti R."/>
            <person name="Tsui H.-C.T."/>
            <person name="Winkler M.E."/>
        </authorList>
    </citation>
    <scope>NUCLEOTIDE SEQUENCE</scope>
</reference>
<organism evidence="1">
    <name type="scientific">marine metagenome</name>
    <dbReference type="NCBI Taxonomy" id="408172"/>
    <lineage>
        <taxon>unclassified sequences</taxon>
        <taxon>metagenomes</taxon>
        <taxon>ecological metagenomes</taxon>
    </lineage>
</organism>
<protein>
    <recommendedName>
        <fullName evidence="2">PorV/PorQ family protein</fullName>
    </recommendedName>
</protein>
<gene>
    <name evidence="1" type="ORF">METZ01_LOCUS14106</name>
</gene>